<proteinExistence type="predicted"/>
<sequence length="95" mass="11108">MFQFKTDHLKKDIPKTYSSLVCAIKNRSFDNLTWLTQERVITYSDVLFVPEIADEVKKLEPTQKKPIVKFSEDLSTINCVLYTEPVRPEDINDIK</sequence>
<organism evidence="1">
    <name type="scientific">Tetraselmis virus 1</name>
    <dbReference type="NCBI Taxonomy" id="2060617"/>
    <lineage>
        <taxon>Viruses</taxon>
        <taxon>Varidnaviria</taxon>
        <taxon>Bamfordvirae</taxon>
        <taxon>Nucleocytoviricota</taxon>
        <taxon>Megaviricetes</taxon>
        <taxon>Imitervirales</taxon>
        <taxon>Allomimiviridae</taxon>
        <taxon>Oceanusvirus</taxon>
        <taxon>Oceanusvirus kaneohense</taxon>
    </lineage>
</organism>
<dbReference type="EMBL" id="KY322437">
    <property type="protein sequence ID" value="AUF82204.1"/>
    <property type="molecule type" value="Genomic_DNA"/>
</dbReference>
<evidence type="ECO:0000313" key="2">
    <source>
        <dbReference type="Proteomes" id="UP000244773"/>
    </source>
</evidence>
<reference evidence="1" key="1">
    <citation type="journal article" date="2018" name="Virology">
        <title>A giant virus infecting green algae encodes key fermentation genes.</title>
        <authorList>
            <person name="Schvarcz C.R."/>
            <person name="Steward G.F."/>
        </authorList>
    </citation>
    <scope>NUCLEOTIDE SEQUENCE [LARGE SCALE GENOMIC DNA]</scope>
</reference>
<name>A0A2P0VMS7_9VIRU</name>
<evidence type="ECO:0000313" key="1">
    <source>
        <dbReference type="EMBL" id="AUF82204.1"/>
    </source>
</evidence>
<accession>A0A2P0VMS7</accession>
<keyword evidence="2" id="KW-1185">Reference proteome</keyword>
<protein>
    <submittedName>
        <fullName evidence="1">Uncharacterized protein</fullName>
    </submittedName>
</protein>
<dbReference type="Proteomes" id="UP000244773">
    <property type="component" value="Segment"/>
</dbReference>
<gene>
    <name evidence="1" type="ORF">TetV_112</name>
</gene>